<feature type="compositionally biased region" description="Basic and acidic residues" evidence="9">
    <location>
        <begin position="3095"/>
        <end position="3110"/>
    </location>
</feature>
<feature type="region of interest" description="Disordered" evidence="9">
    <location>
        <begin position="1711"/>
        <end position="1949"/>
    </location>
</feature>
<feature type="compositionally biased region" description="Polar residues" evidence="9">
    <location>
        <begin position="1553"/>
        <end position="1566"/>
    </location>
</feature>
<dbReference type="Proteomes" id="UP000008068">
    <property type="component" value="Unassembled WGS sequence"/>
</dbReference>
<feature type="compositionally biased region" description="Basic and acidic residues" evidence="9">
    <location>
        <begin position="1522"/>
        <end position="1552"/>
    </location>
</feature>
<feature type="compositionally biased region" description="Polar residues" evidence="9">
    <location>
        <begin position="2625"/>
        <end position="2634"/>
    </location>
</feature>
<feature type="compositionally biased region" description="Polar residues" evidence="9">
    <location>
        <begin position="2920"/>
        <end position="2937"/>
    </location>
</feature>
<feature type="compositionally biased region" description="Polar residues" evidence="9">
    <location>
        <begin position="3027"/>
        <end position="3042"/>
    </location>
</feature>
<feature type="compositionally biased region" description="Low complexity" evidence="9">
    <location>
        <begin position="1736"/>
        <end position="1754"/>
    </location>
</feature>
<dbReference type="InterPro" id="IPR050888">
    <property type="entry name" value="ZnF_C2H2-type_TF"/>
</dbReference>
<organism evidence="12">
    <name type="scientific">Caenorhabditis brenneri</name>
    <name type="common">Nematode worm</name>
    <dbReference type="NCBI Taxonomy" id="135651"/>
    <lineage>
        <taxon>Eukaryota</taxon>
        <taxon>Metazoa</taxon>
        <taxon>Ecdysozoa</taxon>
        <taxon>Nematoda</taxon>
        <taxon>Chromadorea</taxon>
        <taxon>Rhabditida</taxon>
        <taxon>Rhabditina</taxon>
        <taxon>Rhabditomorpha</taxon>
        <taxon>Rhabditoidea</taxon>
        <taxon>Rhabditidae</taxon>
        <taxon>Peloderinae</taxon>
        <taxon>Caenorhabditis</taxon>
    </lineage>
</organism>
<keyword evidence="12" id="KW-1185">Reference proteome</keyword>
<feature type="compositionally biased region" description="Basic and acidic residues" evidence="9">
    <location>
        <begin position="2649"/>
        <end position="2664"/>
    </location>
</feature>
<feature type="region of interest" description="Disordered" evidence="9">
    <location>
        <begin position="2807"/>
        <end position="3346"/>
    </location>
</feature>
<evidence type="ECO:0000313" key="11">
    <source>
        <dbReference type="EMBL" id="EGT36632.1"/>
    </source>
</evidence>
<dbReference type="SUPFAM" id="SSF57667">
    <property type="entry name" value="beta-beta-alpha zinc fingers"/>
    <property type="match status" value="1"/>
</dbReference>
<keyword evidence="8" id="KW-0175">Coiled coil</keyword>
<keyword evidence="4 7" id="KW-0863">Zinc-finger</keyword>
<dbReference type="PROSITE" id="PS50157">
    <property type="entry name" value="ZINC_FINGER_C2H2_2"/>
    <property type="match status" value="2"/>
</dbReference>
<keyword evidence="3" id="KW-0677">Repeat</keyword>
<accession>G0MM13</accession>
<evidence type="ECO:0000256" key="5">
    <source>
        <dbReference type="ARBA" id="ARBA00022833"/>
    </source>
</evidence>
<feature type="compositionally biased region" description="Basic residues" evidence="9">
    <location>
        <begin position="3336"/>
        <end position="3346"/>
    </location>
</feature>
<keyword evidence="5" id="KW-0862">Zinc</keyword>
<dbReference type="PANTHER" id="PTHR24406">
    <property type="entry name" value="TRANSCRIPTIONAL REPRESSOR CTCFL-RELATED"/>
    <property type="match status" value="1"/>
</dbReference>
<proteinExistence type="predicted"/>
<dbReference type="InterPro" id="IPR036236">
    <property type="entry name" value="Znf_C2H2_sf"/>
</dbReference>
<keyword evidence="2" id="KW-0479">Metal-binding</keyword>
<feature type="compositionally biased region" description="Low complexity" evidence="9">
    <location>
        <begin position="1778"/>
        <end position="1790"/>
    </location>
</feature>
<feature type="compositionally biased region" description="Polar residues" evidence="9">
    <location>
        <begin position="1512"/>
        <end position="1521"/>
    </location>
</feature>
<feature type="compositionally biased region" description="Low complexity" evidence="9">
    <location>
        <begin position="3166"/>
        <end position="3179"/>
    </location>
</feature>
<feature type="compositionally biased region" description="Polar residues" evidence="9">
    <location>
        <begin position="1919"/>
        <end position="1931"/>
    </location>
</feature>
<dbReference type="PROSITE" id="PS00028">
    <property type="entry name" value="ZINC_FINGER_C2H2_1"/>
    <property type="match status" value="1"/>
</dbReference>
<feature type="compositionally biased region" description="Low complexity" evidence="9">
    <location>
        <begin position="2991"/>
        <end position="3003"/>
    </location>
</feature>
<feature type="compositionally biased region" description="Basic and acidic residues" evidence="9">
    <location>
        <begin position="1351"/>
        <end position="1375"/>
    </location>
</feature>
<evidence type="ECO:0000256" key="7">
    <source>
        <dbReference type="PROSITE-ProRule" id="PRU00042"/>
    </source>
</evidence>
<feature type="compositionally biased region" description="Basic and acidic residues" evidence="9">
    <location>
        <begin position="2857"/>
        <end position="2874"/>
    </location>
</feature>
<evidence type="ECO:0000256" key="9">
    <source>
        <dbReference type="SAM" id="MobiDB-lite"/>
    </source>
</evidence>
<feature type="compositionally biased region" description="Low complexity" evidence="9">
    <location>
        <begin position="2964"/>
        <end position="2976"/>
    </location>
</feature>
<feature type="compositionally biased region" description="Basic and acidic residues" evidence="9">
    <location>
        <begin position="1487"/>
        <end position="1511"/>
    </location>
</feature>
<evidence type="ECO:0000256" key="3">
    <source>
        <dbReference type="ARBA" id="ARBA00022737"/>
    </source>
</evidence>
<dbReference type="GO" id="GO:0005634">
    <property type="term" value="C:nucleus"/>
    <property type="evidence" value="ECO:0007669"/>
    <property type="project" value="UniProtKB-SubCell"/>
</dbReference>
<feature type="compositionally biased region" description="Acidic residues" evidence="9">
    <location>
        <begin position="2573"/>
        <end position="2608"/>
    </location>
</feature>
<evidence type="ECO:0000313" key="12">
    <source>
        <dbReference type="Proteomes" id="UP000008068"/>
    </source>
</evidence>
<feature type="compositionally biased region" description="Polar residues" evidence="9">
    <location>
        <begin position="2305"/>
        <end position="2348"/>
    </location>
</feature>
<dbReference type="Gene3D" id="3.30.160.60">
    <property type="entry name" value="Classic Zinc Finger"/>
    <property type="match status" value="1"/>
</dbReference>
<feature type="compositionally biased region" description="Polar residues" evidence="9">
    <location>
        <begin position="3078"/>
        <end position="3093"/>
    </location>
</feature>
<dbReference type="STRING" id="135651.G0MM13"/>
<feature type="compositionally biased region" description="Low complexity" evidence="9">
    <location>
        <begin position="2349"/>
        <end position="2363"/>
    </location>
</feature>
<evidence type="ECO:0000259" key="10">
    <source>
        <dbReference type="PROSITE" id="PS50157"/>
    </source>
</evidence>
<dbReference type="GO" id="GO:0008270">
    <property type="term" value="F:zinc ion binding"/>
    <property type="evidence" value="ECO:0007669"/>
    <property type="project" value="UniProtKB-KW"/>
</dbReference>
<feature type="domain" description="C2H2-type" evidence="10">
    <location>
        <begin position="26"/>
        <end position="48"/>
    </location>
</feature>
<feature type="compositionally biased region" description="Acidic residues" evidence="9">
    <location>
        <begin position="2122"/>
        <end position="2149"/>
    </location>
</feature>
<feature type="compositionally biased region" description="Polar residues" evidence="9">
    <location>
        <begin position="2218"/>
        <end position="2228"/>
    </location>
</feature>
<feature type="compositionally biased region" description="Basic and acidic residues" evidence="9">
    <location>
        <begin position="2515"/>
        <end position="2524"/>
    </location>
</feature>
<reference evidence="12" key="1">
    <citation type="submission" date="2011-07" db="EMBL/GenBank/DDBJ databases">
        <authorList>
            <consortium name="Caenorhabditis brenneri Sequencing and Analysis Consortium"/>
            <person name="Wilson R.K."/>
        </authorList>
    </citation>
    <scope>NUCLEOTIDE SEQUENCE [LARGE SCALE GENOMIC DNA]</scope>
    <source>
        <strain evidence="12">PB2801</strain>
    </source>
</reference>
<feature type="compositionally biased region" description="Basic and acidic residues" evidence="9">
    <location>
        <begin position="2030"/>
        <end position="2063"/>
    </location>
</feature>
<name>G0MM13_CAEBE</name>
<sequence>MSSWFAHTEKNLKKTQKKIPFPKRRFKCVRCDWSFDSAAKLSRHKDVHRHPGSFVCQVCFVLFGHAYNLYNHWRTACTAVSGSQPDAATKANNIAELRKLVLCAMGAENRAQQFHVFGGVIFIPSQWFLGHKYNIVDPNYQTSCHLCHLTVPNKFLECHGDVHRGRHRIDGKIYGEYFCHICGVIFREQSNLIDHWRHDCHQVIAYTPEDIYLDKEELIALAWLVLQTTIPRDQVVAMAKNSKLTLEKRVKEHAAGHGYSKIHHLYYHFPQEIWPLPFNFDLDLVTDSLPIMGPNAFVTQNPRDREVNVDHPKLPVHITNLLAQVAPDFYATGMTFHEISHPPKKIDAPKNVYRILLRYTTEGSVISTYKINARTCPVLRPTKMPNSKFQPADYDVDKPYKAIPVKKLEMNSKQTDGEKFMYTISWPCRARFQIFKEGNSFAKKNLKNCPLCNRVTGARSLREHWKDCVPVKAIIDDPVERRYVDEKLANIIKNYIGKINHKIVYEWPNRPEAVTDNMRETVDRIGEYHKLSFHLSDRNLKKLKEALKDEIEKAKERFMERENLEKNFQPNESPIICCPHCGGRFNHLQIFTHLEHRHFYPNVSKFDGDAISEWRSNKCPEPYQFLGTILEGVNNTMTWLSTELYEKCINTFDDGAYNDNTNEFVTQGYRNSALSPWTYNTTYRVMEILDPLILVDEENTGRRNRDVTIIAPEPLRKLHYTDNVLKIDDIVDMNNINEMNQADIRISDFMRFEENPVDLMTQEPLSDDCKQIYEEESKFFYSLSLNNPIITQLGNHSLGYFFQKRETADARRRTNRLMGINDESDVELAISDHGLTDEDQTDGESVRRKRKKRRKVNEQGEDDLDYAIPPNIEDIEKEEETKESMKKRQQLKQQEYRKKERLSRAGQRKEPTVFEFERFDSKNLHIHPDKHAQLGFLSEVICTRDEEMYWKPPDFSETVDPEEEDRDLERWDEEKEYRKRVPRKDGIMALSRNYENAKSDCRLSAYNFYKYYVKAKPPKSKKWSNMNKSDQEKCFELSPEDFWDVAVSPEGVIFVNGSACSGANGPIGSYHKVNIKIEDLVHEYRIFNCKDQYGKFRWVWPVNEKFDQCIARTIDGLRRLKITQSRDINEIRRDAQVLVRARDYEQLIPTGVIFAELLNPVLSELYELFCSRKSQLEAREGVEDVERQAWKDVYRFKNISKAERLQFEAAFREAALKQFEEQECLRQGVAVWGRDRPEGPPFLRFPEKRKPKLPYTKPIRRPPILPPVRMASAPQVPRRAQVHYFNHIRLPELPSDTPVTIPAWVQLPVESEAAGKMKEAIGFLADYRRIYPDDEDTPAPSSEASDWGSEGSKRLPVIREEVPNDRAEAPADREQASNYQNRSPENRYQRSDSQPSIDHSPPLENRVQSPEDSYLEPADHEQAPSDRVQLPEERRRRSSYRSPETRRQSSEDSYQPPMDYEEAPEDRAQSPEDHRQRSDDNYQMSDNRYHLRETRSRSPDDHVQSPGDHHQPSVSRHQSTVNRDEQPEDRYQRSEDTHQASENRIRSTDDRPGNNQALSRNASQHTDLNTWLLANLHPDVPENWRTEFPEERPPPDTEEWLAWCRDPIAKRKATMKWISSQNQQNAAQARTPIDFPMAETSYPVEFDEEEYLNMARIVTPDDLTSEDADAPGPSSQAPASMDQGSRDLDDELEQLLGKSSTLSSNLMEMDDAPAQNEPIESPKTHTSSVRNRAARESNSSQPRPSSSHLESSSQGRAPSVPPVPSFSRLFSQERQRTSRTGSRISTSESRQSNVRQLPTRGTTVSSLLGSPVSSRPGPSDRPSSSISMEASGSPVPSAKAPQDINQLDDQERRSPAPFEHSPAYEARETWIIPSEASSPLHAPVPLDSDIPYGELTPTRESPVRQAPATLPQESPAVSPASTSRQRHSQGQIEELRSPAPYFVEESEPRGYVQREFTHSPIDSLDELMIRVGEGDQNERIARRKSTPESISPARFGNSPPAEAREATKNPSPAPSSPLYAPASVGEQESDTEHRDLDDWHERNLDDEQWSDRFKSAEEPEEASRVPIATQSSPTGEPKESPVRELLSSDEHLEDRTAQKESSIGRESPVRQTSERSPASMEPDVEMEGADMENTELDDEIAQFFDDEQLSDGSIFAGESEKAASIPTESPTTDEPREAAVRQPSEQAPASMEPDVEMEEADMENTELDDEIAQFFDDVQSSGRSNSAGESEEGTKTPTRSPPTDKPREATVPSLQSSSPQNEAAKESNSLANQTTRRSAQSTPSSSQRERSSPGRTPSGPPVPSFSQFFSQERQRTSQPGSTISTSESRQSLARPTVSSSLRTLESLVSSRPGSSGIPSSSIPMEASGSPVPSAKAPRSYSERISRHQQPKPMRPYRPGFSTADILLEFNPRRESDEEEVQYSTHQSYPPQELFDDEQSSARSESTEQSEDANRIPTQSPLTDEPREAAVRQPSEQAPASIEQDLEMEEPDMENTELDNEIAQFFDDEQSSVRSESTEQSEKAARTPMESPPTDEPREATVRKATSSEESEKNVSRDRESPARQTPEQSSIEQDVEMEETDAPEQEQELDMENTELDDEIAQFFDDEQSSDRSKSAGESEETSRVPITTRSSPTGEPKESPVRELLSSMEKDMEEAHSEDRTAQKESSPGRESPVKLPSERAPASMEPDVEMEEPDMENTELDDEIAQFFDDEQSSDRSKSAGESDEAARIPTESSPTDEPREAAIRQSSERTICPSPLISSSTAPQTAPKLAMPPRFNPLPLRPKYYDTTMSVEKRLSIRMAKTRADAAAGITAPKDDSSSRPIAVKRPGFPIQASPSKAPRGEKPSYLPRIVDPSPDRNVFEALKQAEDINKRTNPARPETTPERSRSTRKPPVSSVVQAPEPAPEEVQDPVTPVSLIYTQKQSTSGRTRLQYLNSRSSSPVVVPIAPSPPQELRSPRVQNPMAPTPVQTPTAPAERRDSSESDDDDLVSPVRPTVPPSRFSRLRQPPASDNAPPPSERRRPRVAQNSVAPVYNISSTPPTERRDSSPRFHFFTRRPMPATAPTAPPRSGPRPSRVFQNPMNPVYSITPTAPTERRKPFRRDDAHYELSGRVSRPRLHPSRRDPLSSLLHRRGHSSGQDAHTEEKKWASLKIGNAFEVQEETHGAVGESSASEGSSPPGSPQPGPPGLLRIAPGQEHVMMPGGPTTSEFVMPSPRSRPLAGTVPRGQDLPGEPGSAQEELVIDIPTRSTRISRNFAKRRQQGTQGGSRERPGPSQTGSRNPFIGGRSRPSTSRRRPIHSEQDIDDMEMETWSPECIESMDAEAYEVEERNEARKAKRRGRGRRE</sequence>
<feature type="compositionally biased region" description="Basic and acidic residues" evidence="9">
    <location>
        <begin position="2609"/>
        <end position="2623"/>
    </location>
</feature>
<dbReference type="InParanoid" id="G0MM13"/>
<dbReference type="eggNOG" id="KOG1721">
    <property type="taxonomic scope" value="Eukaryota"/>
</dbReference>
<feature type="region of interest" description="Disordered" evidence="9">
    <location>
        <begin position="1663"/>
        <end position="1686"/>
    </location>
</feature>
<feature type="compositionally biased region" description="Basic and acidic residues" evidence="9">
    <location>
        <begin position="1417"/>
        <end position="1435"/>
    </location>
</feature>
<comment type="subcellular location">
    <subcellularLocation>
        <location evidence="1">Nucleus</location>
    </subcellularLocation>
</comment>
<feature type="compositionally biased region" description="Low complexity" evidence="9">
    <location>
        <begin position="1804"/>
        <end position="1827"/>
    </location>
</feature>
<dbReference type="InterPro" id="IPR013087">
    <property type="entry name" value="Znf_C2H2_type"/>
</dbReference>
<feature type="region of interest" description="Disordered" evidence="9">
    <location>
        <begin position="828"/>
        <end position="909"/>
    </location>
</feature>
<feature type="compositionally biased region" description="Basic and acidic residues" evidence="9">
    <location>
        <begin position="1465"/>
        <end position="1480"/>
    </location>
</feature>
<feature type="compositionally biased region" description="Low complexity" evidence="9">
    <location>
        <begin position="2938"/>
        <end position="2948"/>
    </location>
</feature>
<evidence type="ECO:0000256" key="1">
    <source>
        <dbReference type="ARBA" id="ARBA00004123"/>
    </source>
</evidence>
<feature type="compositionally biased region" description="Basic and acidic residues" evidence="9">
    <location>
        <begin position="2715"/>
        <end position="2729"/>
    </location>
</feature>
<feature type="compositionally biased region" description="Acidic residues" evidence="9">
    <location>
        <begin position="2193"/>
        <end position="2211"/>
    </location>
</feature>
<feature type="compositionally biased region" description="Polar residues" evidence="9">
    <location>
        <begin position="2562"/>
        <end position="2572"/>
    </location>
</feature>
<feature type="compositionally biased region" description="Basic and acidic residues" evidence="9">
    <location>
        <begin position="2534"/>
        <end position="2561"/>
    </location>
</feature>
<evidence type="ECO:0000256" key="8">
    <source>
        <dbReference type="SAM" id="Coils"/>
    </source>
</evidence>
<feature type="compositionally biased region" description="Acidic residues" evidence="9">
    <location>
        <begin position="2688"/>
        <end position="2714"/>
    </location>
</feature>
<feature type="region of interest" description="Disordered" evidence="9">
    <location>
        <begin position="1334"/>
        <end position="1566"/>
    </location>
</feature>
<evidence type="ECO:0000256" key="4">
    <source>
        <dbReference type="ARBA" id="ARBA00022771"/>
    </source>
</evidence>
<feature type="compositionally biased region" description="Acidic residues" evidence="9">
    <location>
        <begin position="2483"/>
        <end position="2509"/>
    </location>
</feature>
<dbReference type="EMBL" id="GL379801">
    <property type="protein sequence ID" value="EGT36632.1"/>
    <property type="molecule type" value="Genomic_DNA"/>
</dbReference>
<feature type="compositionally biased region" description="Basic and acidic residues" evidence="9">
    <location>
        <begin position="2076"/>
        <end position="2098"/>
    </location>
</feature>
<dbReference type="OrthoDB" id="8922241at2759"/>
<dbReference type="HOGENOM" id="CLU_225108_0_0_1"/>
<evidence type="ECO:0000256" key="6">
    <source>
        <dbReference type="ARBA" id="ARBA00023242"/>
    </source>
</evidence>
<feature type="coiled-coil region" evidence="8">
    <location>
        <begin position="537"/>
        <end position="564"/>
    </location>
</feature>
<gene>
    <name evidence="11" type="primary">Cbn-sdc-1</name>
    <name evidence="11" type="ORF">CAEBREN_06090</name>
</gene>
<keyword evidence="6" id="KW-0539">Nucleus</keyword>
<feature type="compositionally biased region" description="Polar residues" evidence="9">
    <location>
        <begin position="1791"/>
        <end position="1803"/>
    </location>
</feature>
<feature type="compositionally biased region" description="Polar residues" evidence="9">
    <location>
        <begin position="2252"/>
        <end position="2279"/>
    </location>
</feature>
<protein>
    <submittedName>
        <fullName evidence="11">CBN-SDC-1 protein</fullName>
    </submittedName>
</protein>
<evidence type="ECO:0000256" key="2">
    <source>
        <dbReference type="ARBA" id="ARBA00022723"/>
    </source>
</evidence>
<feature type="domain" description="C2H2-type" evidence="10">
    <location>
        <begin position="177"/>
        <end position="201"/>
    </location>
</feature>
<feature type="region of interest" description="Disordered" evidence="9">
    <location>
        <begin position="1969"/>
        <end position="2784"/>
    </location>
</feature>
<dbReference type="SMART" id="SM00355">
    <property type="entry name" value="ZnF_C2H2"/>
    <property type="match status" value="4"/>
</dbReference>